<evidence type="ECO:0000313" key="7">
    <source>
        <dbReference type="EMBL" id="CAI8042696.1"/>
    </source>
</evidence>
<evidence type="ECO:0000256" key="5">
    <source>
        <dbReference type="ARBA" id="ARBA00023242"/>
    </source>
</evidence>
<dbReference type="InterPro" id="IPR005011">
    <property type="entry name" value="SNU66/SART1"/>
</dbReference>
<keyword evidence="5" id="KW-0539">Nucleus</keyword>
<name>A0AA35T9B0_GEOBA</name>
<gene>
    <name evidence="7" type="ORF">GBAR_LOCUS23672</name>
</gene>
<dbReference type="GO" id="GO:0046540">
    <property type="term" value="C:U4/U6 x U5 tri-snRNP complex"/>
    <property type="evidence" value="ECO:0007669"/>
    <property type="project" value="InterPro"/>
</dbReference>
<evidence type="ECO:0000256" key="3">
    <source>
        <dbReference type="ARBA" id="ARBA00022664"/>
    </source>
</evidence>
<evidence type="ECO:0000256" key="4">
    <source>
        <dbReference type="ARBA" id="ARBA00023187"/>
    </source>
</evidence>
<evidence type="ECO:0000256" key="2">
    <source>
        <dbReference type="ARBA" id="ARBA00006076"/>
    </source>
</evidence>
<evidence type="ECO:0000256" key="1">
    <source>
        <dbReference type="ARBA" id="ARBA00004123"/>
    </source>
</evidence>
<comment type="subcellular location">
    <subcellularLocation>
        <location evidence="1">Nucleus</location>
    </subcellularLocation>
</comment>
<dbReference type="PANTHER" id="PTHR14152:SF5">
    <property type="entry name" value="U4_U6.U5 TRI-SNRNP-ASSOCIATED PROTEIN 1"/>
    <property type="match status" value="1"/>
</dbReference>
<comment type="caution">
    <text evidence="7">The sequence shown here is derived from an EMBL/GenBank/DDBJ whole genome shotgun (WGS) entry which is preliminary data.</text>
</comment>
<dbReference type="Proteomes" id="UP001174909">
    <property type="component" value="Unassembled WGS sequence"/>
</dbReference>
<comment type="similarity">
    <text evidence="2">Belongs to the SNU66/SART1 family.</text>
</comment>
<dbReference type="PANTHER" id="PTHR14152">
    <property type="entry name" value="SQUAMOUS CELL CARCINOMA ANTIGEN RECOGNISED BY CYTOTOXIC T LYMPHOCYTES"/>
    <property type="match status" value="1"/>
</dbReference>
<feature type="compositionally biased region" description="Basic and acidic residues" evidence="6">
    <location>
        <begin position="1"/>
        <end position="66"/>
    </location>
</feature>
<keyword evidence="8" id="KW-1185">Reference proteome</keyword>
<sequence length="751" mass="86588">MGKDRREKDRESRRDRDTRNSDDEKEKKKKDRGKEKERNRSRERGRDRSRDRDNEKTKEKRREDREKRRKRSRDRDNKKDRPQDSSGHNRRHHQARGRSSSLSDEEQTSATKKSKTMDESVPEEAPGGTKTSGEISLNIEETNKLRANLGLKPLQVDEQGDNKTSSQVTEEVHAPPSNLGALQAAEKLREKMETIREKREQHKKLSAVKTLGEPDNDDYSAVSWLKKFDLAQEEKEKAQRRAKMLAEMDEEFGVGDLVEGAMQEKTYTSRDLKGLIVEHKEEEFVEGKDVVLTLKDSGVLEENDDVLVNINILESEHARRNIHLRRKRTDYDPYEEMDEEAMQQTSILKKYNEEIEGVKKANFELGEFGDVDTSKEREAQIVKMRLQSQALTLEKAPAKIASEYFTKDEMVQFRKPKRKKKVRKLKADDLLGISPDSDMLDERDHGTRGKKSADGEDSISKLEEEDTDPLIGTAFQRAKRLVKEGVSRTSGAAKVAQICERESGRMSSSDLTGDEIVLDKTAEFCRQLGEEEDHVVKEERGDIDRMDVQEGDYQEAMGSWTEVDVNAPREFQPKEEELYQEAEPNVSSGLSAALQMAGRKGFIDTSKQKKDSSSVVHVYSDVHRDKDYERQKERERERDLSHSRIMLFPEKKSYNPHVNIEYVDDKGRDLTPKEAFRYMSHKFHGRGSGKRKTEKRMKKLREEHFMNKSSSVDTPLNTLAMLQSKQKKSQTPYILISGGSQSMLAPDLEKK</sequence>
<dbReference type="Pfam" id="PF03343">
    <property type="entry name" value="SART-1"/>
    <property type="match status" value="1"/>
</dbReference>
<feature type="region of interest" description="Disordered" evidence="6">
    <location>
        <begin position="433"/>
        <end position="465"/>
    </location>
</feature>
<dbReference type="EMBL" id="CASHTH010003281">
    <property type="protein sequence ID" value="CAI8042696.1"/>
    <property type="molecule type" value="Genomic_DNA"/>
</dbReference>
<reference evidence="7" key="1">
    <citation type="submission" date="2023-03" db="EMBL/GenBank/DDBJ databases">
        <authorList>
            <person name="Steffen K."/>
            <person name="Cardenas P."/>
        </authorList>
    </citation>
    <scope>NUCLEOTIDE SEQUENCE</scope>
</reference>
<keyword evidence="3" id="KW-0507">mRNA processing</keyword>
<dbReference type="GO" id="GO:0000481">
    <property type="term" value="P:maturation of 5S rRNA"/>
    <property type="evidence" value="ECO:0007669"/>
    <property type="project" value="TreeGrafter"/>
</dbReference>
<evidence type="ECO:0000313" key="8">
    <source>
        <dbReference type="Proteomes" id="UP001174909"/>
    </source>
</evidence>
<keyword evidence="4" id="KW-0508">mRNA splicing</keyword>
<feature type="region of interest" description="Disordered" evidence="6">
    <location>
        <begin position="1"/>
        <end position="181"/>
    </location>
</feature>
<protein>
    <submittedName>
        <fullName evidence="7">U4/U6.U5 tri-snRNP-associated protein 1</fullName>
    </submittedName>
</protein>
<evidence type="ECO:0000256" key="6">
    <source>
        <dbReference type="SAM" id="MobiDB-lite"/>
    </source>
</evidence>
<dbReference type="InterPro" id="IPR045347">
    <property type="entry name" value="HIND"/>
</dbReference>
<proteinExistence type="inferred from homology"/>
<accession>A0AA35T9B0</accession>
<feature type="compositionally biased region" description="Basic and acidic residues" evidence="6">
    <location>
        <begin position="73"/>
        <end position="83"/>
    </location>
</feature>
<organism evidence="7 8">
    <name type="scientific">Geodia barretti</name>
    <name type="common">Barrett's horny sponge</name>
    <dbReference type="NCBI Taxonomy" id="519541"/>
    <lineage>
        <taxon>Eukaryota</taxon>
        <taxon>Metazoa</taxon>
        <taxon>Porifera</taxon>
        <taxon>Demospongiae</taxon>
        <taxon>Heteroscleromorpha</taxon>
        <taxon>Tetractinellida</taxon>
        <taxon>Astrophorina</taxon>
        <taxon>Geodiidae</taxon>
        <taxon>Geodia</taxon>
    </lineage>
</organism>
<dbReference type="GO" id="GO:0045292">
    <property type="term" value="P:mRNA cis splicing, via spliceosome"/>
    <property type="evidence" value="ECO:0007669"/>
    <property type="project" value="TreeGrafter"/>
</dbReference>
<dbReference type="Pfam" id="PF19252">
    <property type="entry name" value="HIND"/>
    <property type="match status" value="1"/>
</dbReference>
<feature type="compositionally biased region" description="Basic and acidic residues" evidence="6">
    <location>
        <begin position="440"/>
        <end position="462"/>
    </location>
</feature>
<dbReference type="AlphaFoldDB" id="A0AA35T9B0"/>